<dbReference type="STRING" id="209880.SAMN02910343_00604"/>
<accession>A0A1G5VEQ6</accession>
<sequence length="189" mass="21466">MKKIYIGYSDFPGFPVREIEWAVSQARRVGADCDLVSEPWDGLRKEEWFWNKKPFLLFFTPSTEMAGLMALQMKKSGAQGMAIAWNEDTEKLSDDGFALASICEGARLQTLILKPCLFSLEHIPGWHGDDKTKETDSWQKMSHRNGNRIRKLFFTACILFVKEGNISFLEATDCARKLMHHSSGQAPDA</sequence>
<dbReference type="AlphaFoldDB" id="A0A1G5VEQ6"/>
<evidence type="ECO:0000313" key="2">
    <source>
        <dbReference type="Proteomes" id="UP000199689"/>
    </source>
</evidence>
<dbReference type="RefSeq" id="WP_091363704.1">
    <property type="nucleotide sequence ID" value="NZ_FMXA01000006.1"/>
</dbReference>
<name>A0A1G5VEQ6_9FIRM</name>
<evidence type="ECO:0000313" key="1">
    <source>
        <dbReference type="EMBL" id="SDA44332.1"/>
    </source>
</evidence>
<organism evidence="1 2">
    <name type="scientific">Allisonella histaminiformans</name>
    <dbReference type="NCBI Taxonomy" id="209880"/>
    <lineage>
        <taxon>Bacteria</taxon>
        <taxon>Bacillati</taxon>
        <taxon>Bacillota</taxon>
        <taxon>Negativicutes</taxon>
        <taxon>Veillonellales</taxon>
        <taxon>Veillonellaceae</taxon>
        <taxon>Allisonella</taxon>
    </lineage>
</organism>
<keyword evidence="2" id="KW-1185">Reference proteome</keyword>
<proteinExistence type="predicted"/>
<protein>
    <submittedName>
        <fullName evidence="1">Uncharacterized protein</fullName>
    </submittedName>
</protein>
<reference evidence="1 2" key="1">
    <citation type="submission" date="2016-10" db="EMBL/GenBank/DDBJ databases">
        <authorList>
            <person name="de Groot N.N."/>
        </authorList>
    </citation>
    <scope>NUCLEOTIDE SEQUENCE [LARGE SCALE GENOMIC DNA]</scope>
    <source>
        <strain evidence="1 2">DSM 15230</strain>
    </source>
</reference>
<dbReference type="EMBL" id="FMXA01000006">
    <property type="protein sequence ID" value="SDA44332.1"/>
    <property type="molecule type" value="Genomic_DNA"/>
</dbReference>
<gene>
    <name evidence="1" type="ORF">SAMN02910343_00604</name>
</gene>
<dbReference type="Proteomes" id="UP000199689">
    <property type="component" value="Unassembled WGS sequence"/>
</dbReference>
<dbReference type="GeneID" id="87755641"/>